<evidence type="ECO:0000313" key="4">
    <source>
        <dbReference type="Proteomes" id="UP000663828"/>
    </source>
</evidence>
<dbReference type="Proteomes" id="UP000663828">
    <property type="component" value="Unassembled WGS sequence"/>
</dbReference>
<accession>A0A816CNB7</accession>
<feature type="domain" description="F-box" evidence="1">
    <location>
        <begin position="14"/>
        <end position="53"/>
    </location>
</feature>
<dbReference type="InterPro" id="IPR001810">
    <property type="entry name" value="F-box_dom"/>
</dbReference>
<dbReference type="InterPro" id="IPR036047">
    <property type="entry name" value="F-box-like_dom_sf"/>
</dbReference>
<evidence type="ECO:0000313" key="3">
    <source>
        <dbReference type="EMBL" id="CAF1623435.1"/>
    </source>
</evidence>
<keyword evidence="4" id="KW-1185">Reference proteome</keyword>
<sequence length="264" mass="31121">MSTEEPTLLNWSNDLIDSLWFRICDYLTVADIHRLARTCSRLHTLLTSNDFWSYLTRKKFGHTIWYRLIKTSSIFTDPIPLSDSVNKACRSKLIYLNLTKRKQIAFSELTRFSFDTNRTYVSTPDSSSLNDYVLHIKDSLELCYALHIETVFKNILPGKYDVIWRMKLNLPYMLGATEFFAVAEQIHPSQTAYMRWTQEDFSLMYRCFYCDLTKTNLWFYQSIGFVEIHGDQPCDVYVCMANYDSIHAKHGVYLDYVELKLCLE</sequence>
<evidence type="ECO:0000259" key="1">
    <source>
        <dbReference type="Pfam" id="PF00646"/>
    </source>
</evidence>
<name>A0A816CNB7_ADIRI</name>
<dbReference type="Proteomes" id="UP000663852">
    <property type="component" value="Unassembled WGS sequence"/>
</dbReference>
<dbReference type="Gene3D" id="1.20.1280.50">
    <property type="match status" value="1"/>
</dbReference>
<evidence type="ECO:0000313" key="2">
    <source>
        <dbReference type="EMBL" id="CAF0735169.1"/>
    </source>
</evidence>
<dbReference type="EMBL" id="CAJNOJ010000003">
    <property type="protein sequence ID" value="CAF0735169.1"/>
    <property type="molecule type" value="Genomic_DNA"/>
</dbReference>
<dbReference type="Pfam" id="PF00646">
    <property type="entry name" value="F-box"/>
    <property type="match status" value="1"/>
</dbReference>
<dbReference type="SUPFAM" id="SSF81383">
    <property type="entry name" value="F-box domain"/>
    <property type="match status" value="1"/>
</dbReference>
<proteinExistence type="predicted"/>
<gene>
    <name evidence="2" type="ORF">EDS130_LOCUS1385</name>
    <name evidence="3" type="ORF">XAT740_LOCUS50570</name>
</gene>
<reference evidence="3" key="1">
    <citation type="submission" date="2021-02" db="EMBL/GenBank/DDBJ databases">
        <authorList>
            <person name="Nowell W R."/>
        </authorList>
    </citation>
    <scope>NUCLEOTIDE SEQUENCE</scope>
</reference>
<organism evidence="3 4">
    <name type="scientific">Adineta ricciae</name>
    <name type="common">Rotifer</name>
    <dbReference type="NCBI Taxonomy" id="249248"/>
    <lineage>
        <taxon>Eukaryota</taxon>
        <taxon>Metazoa</taxon>
        <taxon>Spiralia</taxon>
        <taxon>Gnathifera</taxon>
        <taxon>Rotifera</taxon>
        <taxon>Eurotatoria</taxon>
        <taxon>Bdelloidea</taxon>
        <taxon>Adinetida</taxon>
        <taxon>Adinetidae</taxon>
        <taxon>Adineta</taxon>
    </lineage>
</organism>
<dbReference type="EMBL" id="CAJNOR010007793">
    <property type="protein sequence ID" value="CAF1623435.1"/>
    <property type="molecule type" value="Genomic_DNA"/>
</dbReference>
<dbReference type="AlphaFoldDB" id="A0A816CNB7"/>
<comment type="caution">
    <text evidence="3">The sequence shown here is derived from an EMBL/GenBank/DDBJ whole genome shotgun (WGS) entry which is preliminary data.</text>
</comment>
<protein>
    <recommendedName>
        <fullName evidence="1">F-box domain-containing protein</fullName>
    </recommendedName>
</protein>
<dbReference type="OrthoDB" id="9970274at2759"/>